<feature type="transmembrane region" description="Helical" evidence="1">
    <location>
        <begin position="273"/>
        <end position="291"/>
    </location>
</feature>
<feature type="transmembrane region" description="Helical" evidence="1">
    <location>
        <begin position="122"/>
        <end position="141"/>
    </location>
</feature>
<dbReference type="PANTHER" id="PTHR31061">
    <property type="entry name" value="LD22376P"/>
    <property type="match status" value="1"/>
</dbReference>
<dbReference type="InterPro" id="IPR012429">
    <property type="entry name" value="HGSNAT_cat"/>
</dbReference>
<evidence type="ECO:0000313" key="4">
    <source>
        <dbReference type="Proteomes" id="UP000584867"/>
    </source>
</evidence>
<organism evidence="3 4">
    <name type="scientific">Granulicella mallensis</name>
    <dbReference type="NCBI Taxonomy" id="940614"/>
    <lineage>
        <taxon>Bacteria</taxon>
        <taxon>Pseudomonadati</taxon>
        <taxon>Acidobacteriota</taxon>
        <taxon>Terriglobia</taxon>
        <taxon>Terriglobales</taxon>
        <taxon>Acidobacteriaceae</taxon>
        <taxon>Granulicella</taxon>
    </lineage>
</organism>
<dbReference type="EMBL" id="JACHIO010000010">
    <property type="protein sequence ID" value="MBB5064249.1"/>
    <property type="molecule type" value="Genomic_DNA"/>
</dbReference>
<protein>
    <submittedName>
        <fullName evidence="3">Putative acyltransferase</fullName>
    </submittedName>
</protein>
<feature type="transmembrane region" description="Helical" evidence="1">
    <location>
        <begin position="359"/>
        <end position="377"/>
    </location>
</feature>
<feature type="transmembrane region" description="Helical" evidence="1">
    <location>
        <begin position="61"/>
        <end position="78"/>
    </location>
</feature>
<sequence length="385" mass="43234">MTTTTLPATTAELTSKRIPSVDVLRGFTLAAMILVNAAGEWPHAYWPLKHAQWNGCTPTDLVFPTFLFLTGTSLVFSFRSRLARGVGKRELFLHTLKRSVILFFIGVLLNALPFFHLGTLRIYGVLQRIALCYLCVSILYLWNRKPAFLLSVTVLLLLGYWILMRWVPLPGGLIPGRDVPLLDPVRNWVAICDRWLHLGRLYEVTRDPEGLLSTPPAIATTLLGVLTGIWLQSQRTIKEKSAGMLIAGAALVGSGLLWSVWFPLNKKLWTSSYVLFAAGCALVALGLFTYLMKDDRKDSWWSYPWLVFGTNAIAAYVLSEVIAIAISAIHIPGGDDKLTLKKYLFTHLFAPFGPGMDSLLFSLFFVLVCFVPIWVLFRRRIFIKI</sequence>
<feature type="transmembrane region" description="Helical" evidence="1">
    <location>
        <begin position="243"/>
        <end position="261"/>
    </location>
</feature>
<evidence type="ECO:0000259" key="2">
    <source>
        <dbReference type="Pfam" id="PF07786"/>
    </source>
</evidence>
<dbReference type="Pfam" id="PF07786">
    <property type="entry name" value="HGSNAT_cat"/>
    <property type="match status" value="1"/>
</dbReference>
<dbReference type="PANTHER" id="PTHR31061:SF24">
    <property type="entry name" value="LD22376P"/>
    <property type="match status" value="1"/>
</dbReference>
<keyword evidence="3" id="KW-0808">Transferase</keyword>
<keyword evidence="1" id="KW-0472">Membrane</keyword>
<dbReference type="RefSeq" id="WP_184256016.1">
    <property type="nucleotide sequence ID" value="NZ_JACHIO010000010.1"/>
</dbReference>
<keyword evidence="1" id="KW-1133">Transmembrane helix</keyword>
<keyword evidence="1" id="KW-0812">Transmembrane</keyword>
<feature type="transmembrane region" description="Helical" evidence="1">
    <location>
        <begin position="23"/>
        <end position="41"/>
    </location>
</feature>
<dbReference type="AlphaFoldDB" id="A0A7W8EA53"/>
<comment type="caution">
    <text evidence="3">The sequence shown here is derived from an EMBL/GenBank/DDBJ whole genome shotgun (WGS) entry which is preliminary data.</text>
</comment>
<feature type="transmembrane region" description="Helical" evidence="1">
    <location>
        <begin position="148"/>
        <end position="167"/>
    </location>
</feature>
<feature type="transmembrane region" description="Helical" evidence="1">
    <location>
        <begin position="99"/>
        <end position="116"/>
    </location>
</feature>
<feature type="domain" description="Heparan-alpha-glucosaminide N-acetyltransferase catalytic" evidence="2">
    <location>
        <begin position="17"/>
        <end position="162"/>
    </location>
</feature>
<proteinExistence type="predicted"/>
<evidence type="ECO:0000256" key="1">
    <source>
        <dbReference type="SAM" id="Phobius"/>
    </source>
</evidence>
<name>A0A7W8EA53_9BACT</name>
<dbReference type="Proteomes" id="UP000584867">
    <property type="component" value="Unassembled WGS sequence"/>
</dbReference>
<evidence type="ECO:0000313" key="3">
    <source>
        <dbReference type="EMBL" id="MBB5064249.1"/>
    </source>
</evidence>
<accession>A0A7W8EA53</accession>
<keyword evidence="3" id="KW-0012">Acyltransferase</keyword>
<gene>
    <name evidence="3" type="ORF">HDF15_002603</name>
</gene>
<dbReference type="GO" id="GO:0016746">
    <property type="term" value="F:acyltransferase activity"/>
    <property type="evidence" value="ECO:0007669"/>
    <property type="project" value="UniProtKB-KW"/>
</dbReference>
<feature type="transmembrane region" description="Helical" evidence="1">
    <location>
        <begin position="303"/>
        <end position="331"/>
    </location>
</feature>
<feature type="transmembrane region" description="Helical" evidence="1">
    <location>
        <begin position="210"/>
        <end position="231"/>
    </location>
</feature>
<reference evidence="3 4" key="1">
    <citation type="submission" date="2020-08" db="EMBL/GenBank/DDBJ databases">
        <title>Genomic Encyclopedia of Type Strains, Phase IV (KMG-V): Genome sequencing to study the core and pangenomes of soil and plant-associated prokaryotes.</title>
        <authorList>
            <person name="Whitman W."/>
        </authorList>
    </citation>
    <scope>NUCLEOTIDE SEQUENCE [LARGE SCALE GENOMIC DNA]</scope>
    <source>
        <strain evidence="3 4">X5P3</strain>
    </source>
</reference>